<comment type="caution">
    <text evidence="2">The sequence shown here is derived from an EMBL/GenBank/DDBJ whole genome shotgun (WGS) entry which is preliminary data.</text>
</comment>
<feature type="chain" id="PRO_5019148578" description="Lipoprotein" evidence="1">
    <location>
        <begin position="19"/>
        <end position="226"/>
    </location>
</feature>
<name>A0A420DYA1_9FLAO</name>
<keyword evidence="1" id="KW-0732">Signal</keyword>
<feature type="signal peptide" evidence="1">
    <location>
        <begin position="1"/>
        <end position="18"/>
    </location>
</feature>
<evidence type="ECO:0000256" key="1">
    <source>
        <dbReference type="SAM" id="SignalP"/>
    </source>
</evidence>
<evidence type="ECO:0000313" key="2">
    <source>
        <dbReference type="EMBL" id="RKF02772.1"/>
    </source>
</evidence>
<keyword evidence="3" id="KW-1185">Reference proteome</keyword>
<reference evidence="2 3" key="1">
    <citation type="submission" date="2018-09" db="EMBL/GenBank/DDBJ databases">
        <title>Genomic Encyclopedia of Archaeal and Bacterial Type Strains, Phase II (KMG-II): from individual species to whole genera.</title>
        <authorList>
            <person name="Goeker M."/>
        </authorList>
    </citation>
    <scope>NUCLEOTIDE SEQUENCE [LARGE SCALE GENOMIC DNA]</scope>
    <source>
        <strain evidence="2 3">DSM 16505</strain>
    </source>
</reference>
<dbReference type="RefSeq" id="WP_120187609.1">
    <property type="nucleotide sequence ID" value="NZ_RAQM01000013.1"/>
</dbReference>
<protein>
    <recommendedName>
        <fullName evidence="4">Lipoprotein</fullName>
    </recommendedName>
</protein>
<dbReference type="Proteomes" id="UP000285780">
    <property type="component" value="Unassembled WGS sequence"/>
</dbReference>
<evidence type="ECO:0008006" key="4">
    <source>
        <dbReference type="Google" id="ProtNLM"/>
    </source>
</evidence>
<organism evidence="2 3">
    <name type="scientific">Tenacibaculum lutimaris</name>
    <dbReference type="NCBI Taxonomy" id="285258"/>
    <lineage>
        <taxon>Bacteria</taxon>
        <taxon>Pseudomonadati</taxon>
        <taxon>Bacteroidota</taxon>
        <taxon>Flavobacteriia</taxon>
        <taxon>Flavobacteriales</taxon>
        <taxon>Flavobacteriaceae</taxon>
        <taxon>Tenacibaculum</taxon>
    </lineage>
</organism>
<accession>A0A420DYA1</accession>
<evidence type="ECO:0000313" key="3">
    <source>
        <dbReference type="Proteomes" id="UP000285780"/>
    </source>
</evidence>
<proteinExistence type="predicted"/>
<dbReference type="EMBL" id="RAQM01000013">
    <property type="protein sequence ID" value="RKF02772.1"/>
    <property type="molecule type" value="Genomic_DNA"/>
</dbReference>
<dbReference type="PROSITE" id="PS51257">
    <property type="entry name" value="PROKAR_LIPOPROTEIN"/>
    <property type="match status" value="1"/>
</dbReference>
<gene>
    <name evidence="2" type="ORF">C8N26_2618</name>
</gene>
<dbReference type="AlphaFoldDB" id="A0A420DYA1"/>
<sequence>MKKITPYFLALSLSFLFASCSSNETEVVEGTPENLLQSYTLKRDATGAYSIDFNTTNNTDVTTVTNADNSKEIILAEVAQKTATKHSNDFSIENDQLKIGFLEANRGRTTKIYVEDDNITFAKGVTEFLNSYSITANGDGTYQLNFTVNDNVITDFVYNENIETYEVHLSNGETQQKIFSRQLEKNSSKTLNINFVNHKQLLNKGESIESLVTTRPIIILDDPTIL</sequence>